<dbReference type="Proteomes" id="UP001522662">
    <property type="component" value="Unassembled WGS sequence"/>
</dbReference>
<dbReference type="EMBL" id="JALAYX010000003">
    <property type="protein sequence ID" value="MCJ8239653.1"/>
    <property type="molecule type" value="Genomic_DNA"/>
</dbReference>
<comment type="caution">
    <text evidence="2">The sequence shown here is derived from an EMBL/GenBank/DDBJ whole genome shotgun (WGS) entry which is preliminary data.</text>
</comment>
<dbReference type="PANTHER" id="PTHR43415:SF3">
    <property type="entry name" value="GNAT-FAMILY ACETYLTRANSFERASE"/>
    <property type="match status" value="1"/>
</dbReference>
<name>A0ABT0D2L1_9HYPH</name>
<dbReference type="SUPFAM" id="SSF55729">
    <property type="entry name" value="Acyl-CoA N-acyltransferases (Nat)"/>
    <property type="match status" value="1"/>
</dbReference>
<dbReference type="RefSeq" id="WP_245137161.1">
    <property type="nucleotide sequence ID" value="NZ_CP128477.1"/>
</dbReference>
<feature type="domain" description="N-acetyltransferase" evidence="1">
    <location>
        <begin position="4"/>
        <end position="158"/>
    </location>
</feature>
<protein>
    <submittedName>
        <fullName evidence="2">GNAT family N-acetyltransferase</fullName>
    </submittedName>
</protein>
<accession>A0ABT0D2L1</accession>
<reference evidence="2 3" key="1">
    <citation type="submission" date="2022-03" db="EMBL/GenBank/DDBJ databases">
        <title>Rhizobium SSM4.3 sp. nov., isolated from Sediment (Gouqi Island).</title>
        <authorList>
            <person name="Chen G."/>
        </authorList>
    </citation>
    <scope>NUCLEOTIDE SEQUENCE [LARGE SCALE GENOMIC DNA]</scope>
    <source>
        <strain evidence="2 3">SSM4.3</strain>
    </source>
</reference>
<dbReference type="InterPro" id="IPR016181">
    <property type="entry name" value="Acyl_CoA_acyltransferase"/>
</dbReference>
<evidence type="ECO:0000313" key="2">
    <source>
        <dbReference type="EMBL" id="MCJ8239653.1"/>
    </source>
</evidence>
<keyword evidence="3" id="KW-1185">Reference proteome</keyword>
<dbReference type="PROSITE" id="PS51186">
    <property type="entry name" value="GNAT"/>
    <property type="match status" value="1"/>
</dbReference>
<proteinExistence type="predicted"/>
<organism evidence="2 3">
    <name type="scientific">Peteryoungia algae</name>
    <dbReference type="NCBI Taxonomy" id="2919917"/>
    <lineage>
        <taxon>Bacteria</taxon>
        <taxon>Pseudomonadati</taxon>
        <taxon>Pseudomonadota</taxon>
        <taxon>Alphaproteobacteria</taxon>
        <taxon>Hyphomicrobiales</taxon>
        <taxon>Rhizobiaceae</taxon>
        <taxon>Peteryoungia</taxon>
    </lineage>
</organism>
<gene>
    <name evidence="2" type="ORF">MKJ03_15090</name>
</gene>
<sequence>MAALSLRRATEADIPFIMETERKPGYDQFIGRYSLDEHQAQLPDPAFAYLIGEDAEGASLGFVILMDLGHRDGNACVKRIAVASPEKGVGTPLLAGAVDFAFLETNTHRLWLDVVRENLRAQAVYRRNGFIHEGVMREAGLLPDGSRCDFFMMSILRPEWAARRG</sequence>
<dbReference type="PANTHER" id="PTHR43415">
    <property type="entry name" value="SPERMIDINE N(1)-ACETYLTRANSFERASE"/>
    <property type="match status" value="1"/>
</dbReference>
<evidence type="ECO:0000259" key="1">
    <source>
        <dbReference type="PROSITE" id="PS51186"/>
    </source>
</evidence>
<evidence type="ECO:0000313" key="3">
    <source>
        <dbReference type="Proteomes" id="UP001522662"/>
    </source>
</evidence>
<dbReference type="Gene3D" id="3.40.630.30">
    <property type="match status" value="1"/>
</dbReference>
<dbReference type="Pfam" id="PF13302">
    <property type="entry name" value="Acetyltransf_3"/>
    <property type="match status" value="1"/>
</dbReference>
<dbReference type="InterPro" id="IPR000182">
    <property type="entry name" value="GNAT_dom"/>
</dbReference>